<dbReference type="PANTHER" id="PTHR48006">
    <property type="entry name" value="LEUCINE-RICH REPEAT-CONTAINING PROTEIN DDB_G0281931-RELATED"/>
    <property type="match status" value="1"/>
</dbReference>
<proteinExistence type="predicted"/>
<dbReference type="FunFam" id="3.30.200.20:FF:000162">
    <property type="entry name" value="Adenine nucleotide alpha hydrolase-like domain kinase"/>
    <property type="match status" value="1"/>
</dbReference>
<keyword evidence="6 11" id="KW-0547">Nucleotide-binding</keyword>
<dbReference type="Pfam" id="PF12819">
    <property type="entry name" value="Malectin_like"/>
    <property type="match status" value="1"/>
</dbReference>
<keyword evidence="7" id="KW-0418">Kinase</keyword>
<accession>A0ABD3GL67</accession>
<evidence type="ECO:0000256" key="3">
    <source>
        <dbReference type="ARBA" id="ARBA00022679"/>
    </source>
</evidence>
<dbReference type="InterPro" id="IPR017441">
    <property type="entry name" value="Protein_kinase_ATP_BS"/>
</dbReference>
<evidence type="ECO:0000256" key="2">
    <source>
        <dbReference type="ARBA" id="ARBA00022614"/>
    </source>
</evidence>
<dbReference type="Pfam" id="PF00560">
    <property type="entry name" value="LRR_1"/>
    <property type="match status" value="1"/>
</dbReference>
<dbReference type="InterPro" id="IPR001611">
    <property type="entry name" value="Leu-rich_rpt"/>
</dbReference>
<dbReference type="SMART" id="SM00220">
    <property type="entry name" value="S_TKc"/>
    <property type="match status" value="1"/>
</dbReference>
<dbReference type="InterPro" id="IPR008271">
    <property type="entry name" value="Ser/Thr_kinase_AS"/>
</dbReference>
<evidence type="ECO:0000256" key="5">
    <source>
        <dbReference type="ARBA" id="ARBA00022737"/>
    </source>
</evidence>
<dbReference type="InterPro" id="IPR051824">
    <property type="entry name" value="LRR_Rcpt-Like_S/T_Kinase"/>
</dbReference>
<dbReference type="SUPFAM" id="SSF52058">
    <property type="entry name" value="L domain-like"/>
    <property type="match status" value="1"/>
</dbReference>
<dbReference type="FunFam" id="1.10.510.10:FF:000384">
    <property type="entry name" value="G-type lectin S-receptor-like serine/threonine-protein kinase"/>
    <property type="match status" value="1"/>
</dbReference>
<keyword evidence="4" id="KW-0812">Transmembrane</keyword>
<keyword evidence="14" id="KW-1185">Reference proteome</keyword>
<keyword evidence="3" id="KW-0808">Transferase</keyword>
<keyword evidence="8 11" id="KW-0067">ATP-binding</keyword>
<evidence type="ECO:0000256" key="1">
    <source>
        <dbReference type="ARBA" id="ARBA00004167"/>
    </source>
</evidence>
<evidence type="ECO:0000256" key="8">
    <source>
        <dbReference type="ARBA" id="ARBA00022840"/>
    </source>
</evidence>
<comment type="subcellular location">
    <subcellularLocation>
        <location evidence="1">Membrane</location>
        <topology evidence="1">Single-pass membrane protein</topology>
    </subcellularLocation>
</comment>
<evidence type="ECO:0000256" key="9">
    <source>
        <dbReference type="ARBA" id="ARBA00022989"/>
    </source>
</evidence>
<sequence>MDIYLSCCSKTGTFRTHSPNPIIQFSKVVISILVLSSVYGWSLSQLLEPFGYINIDCGGQSGNYKDPLTGLYWVTDEGFLQSADLLTRQGVAVPVEVLLNDSRSTSRINSNQLKTAMAFIPPVDNKTLHMSKYCYKFNISLSNRESWNYLLRAVFPTGRISSITAHADIIDIIEQRLRMQNTDDVEFSAAVDATTVSTVSWNLNDVLYESQIVELFVRALDDSMYFCVEVFSDQFAAISSLELRSLPEKLYPTFTNGKFDSAGRALEQSTPGLTYFATISRLNFGGNDSSPALRYPSDRYDRLWYGTGTPVAMNSSISPDYGVAGLVAPMTINTASEVESKSIDPNAVFSRQLQDDLFQVPPLVWSSAWEAVNLDSIISFTTKPTIQGLGLVSQPIFSFTLNFVLFDVDPDGESSKSSRSVDIYNAVRFIIWTEGEPGEVYAGEWLAQAVDVPTAETKAVYEMKYQLGSTTVFNISRAATSSRPAMINAFELYQEITAKGITFDELSIRSFADLLSSHESLNSDLSNQGLHGVFTADLQLPIQLKVLNLSNNQFSGLLPISLGKQSWDLSDNNFTGSIPTFPDFTSLDFLNLSSNYMSGNIMNFSEGLVLLRILDLSDNDISGAFPAFPNASVEFLNLASNHMSGTVSTMLYSKNFELQPLRALILRENNLSGMVPDVIWDSTSQLQRVDLSYNNFEELNLTSWCHTLLKDESYRMHQEVNLLNNTIKSVVFSNLLSGLQSERDSDIYKLLQRSGGYILLGGNEWCERVGLPEVRILERYLCRYSESDDYYFSAFLSPLQRLSCFLLILLARVWKRVKLLRQVQEELAKEDVRPPFYKYEDLRTATRDFSKENELGKGGFGAVYKAELGDRSIVAVKLLFPTEQNLRDFLKEAVLITGIKHRNLVQLKGCCVRDKKRMLVYEYAQNGNLAQALWGKDGSSALTWAQRLKISVGIAKGLSYLHEELQPKVIHRDIKPQNILLDKDLNAKIADFGMARPMKGDQGTQATRVGGTVGYLAPEYAVQGLFTEKLDVYSYGILLLQIISGRKCFDSSATSDEFYLRTRAFKLYRVGCLLSIAEQNLLATTSAEEIESVLKIALSCLQVVHDKRPSMSEVVTMLTSNSSGVAVEVVEKLIDQQILSDGTYEPF</sequence>
<keyword evidence="10" id="KW-0472">Membrane</keyword>
<feature type="domain" description="Protein kinase" evidence="12">
    <location>
        <begin position="849"/>
        <end position="1120"/>
    </location>
</feature>
<dbReference type="Proteomes" id="UP001633002">
    <property type="component" value="Unassembled WGS sequence"/>
</dbReference>
<dbReference type="PROSITE" id="PS00107">
    <property type="entry name" value="PROTEIN_KINASE_ATP"/>
    <property type="match status" value="1"/>
</dbReference>
<evidence type="ECO:0000256" key="4">
    <source>
        <dbReference type="ARBA" id="ARBA00022692"/>
    </source>
</evidence>
<dbReference type="Gene3D" id="1.10.510.10">
    <property type="entry name" value="Transferase(Phosphotransferase) domain 1"/>
    <property type="match status" value="1"/>
</dbReference>
<dbReference type="InterPro" id="IPR032675">
    <property type="entry name" value="LRR_dom_sf"/>
</dbReference>
<dbReference type="PROSITE" id="PS50011">
    <property type="entry name" value="PROTEIN_KINASE_DOM"/>
    <property type="match status" value="1"/>
</dbReference>
<evidence type="ECO:0000259" key="12">
    <source>
        <dbReference type="PROSITE" id="PS50011"/>
    </source>
</evidence>
<evidence type="ECO:0000313" key="13">
    <source>
        <dbReference type="EMBL" id="KAL3679184.1"/>
    </source>
</evidence>
<dbReference type="CDD" id="cd14066">
    <property type="entry name" value="STKc_IRAK"/>
    <property type="match status" value="1"/>
</dbReference>
<dbReference type="PROSITE" id="PS00108">
    <property type="entry name" value="PROTEIN_KINASE_ST"/>
    <property type="match status" value="1"/>
</dbReference>
<evidence type="ECO:0000256" key="6">
    <source>
        <dbReference type="ARBA" id="ARBA00022741"/>
    </source>
</evidence>
<evidence type="ECO:0000256" key="11">
    <source>
        <dbReference type="PROSITE-ProRule" id="PRU10141"/>
    </source>
</evidence>
<dbReference type="EMBL" id="JBJQOH010000007">
    <property type="protein sequence ID" value="KAL3679184.1"/>
    <property type="molecule type" value="Genomic_DNA"/>
</dbReference>
<name>A0ABD3GL67_9MARC</name>
<comment type="caution">
    <text evidence="13">The sequence shown here is derived from an EMBL/GenBank/DDBJ whole genome shotgun (WGS) entry which is preliminary data.</text>
</comment>
<evidence type="ECO:0000313" key="14">
    <source>
        <dbReference type="Proteomes" id="UP001633002"/>
    </source>
</evidence>
<dbReference type="GO" id="GO:0016301">
    <property type="term" value="F:kinase activity"/>
    <property type="evidence" value="ECO:0007669"/>
    <property type="project" value="UniProtKB-KW"/>
</dbReference>
<reference evidence="13 14" key="1">
    <citation type="submission" date="2024-09" db="EMBL/GenBank/DDBJ databases">
        <title>Chromosome-scale assembly of Riccia sorocarpa.</title>
        <authorList>
            <person name="Paukszto L."/>
        </authorList>
    </citation>
    <scope>NUCLEOTIDE SEQUENCE [LARGE SCALE GENOMIC DNA]</scope>
    <source>
        <strain evidence="13">LP-2024</strain>
        <tissue evidence="13">Aerial parts of the thallus</tissue>
    </source>
</reference>
<dbReference type="PANTHER" id="PTHR48006:SF84">
    <property type="entry name" value="REPEAT TRANSMEMBRANE PROTEIN KINASE, PUTATIVE, EXPRESSED-RELATED"/>
    <property type="match status" value="1"/>
</dbReference>
<keyword evidence="5" id="KW-0677">Repeat</keyword>
<dbReference type="InterPro" id="IPR024788">
    <property type="entry name" value="Malectin-like_Carb-bd_dom"/>
</dbReference>
<dbReference type="InterPro" id="IPR011009">
    <property type="entry name" value="Kinase-like_dom_sf"/>
</dbReference>
<protein>
    <recommendedName>
        <fullName evidence="12">Protein kinase domain-containing protein</fullName>
    </recommendedName>
</protein>
<dbReference type="Gene3D" id="3.80.10.10">
    <property type="entry name" value="Ribonuclease Inhibitor"/>
    <property type="match status" value="2"/>
</dbReference>
<dbReference type="Gene3D" id="3.30.200.20">
    <property type="entry name" value="Phosphorylase Kinase, domain 1"/>
    <property type="match status" value="1"/>
</dbReference>
<organism evidence="13 14">
    <name type="scientific">Riccia sorocarpa</name>
    <dbReference type="NCBI Taxonomy" id="122646"/>
    <lineage>
        <taxon>Eukaryota</taxon>
        <taxon>Viridiplantae</taxon>
        <taxon>Streptophyta</taxon>
        <taxon>Embryophyta</taxon>
        <taxon>Marchantiophyta</taxon>
        <taxon>Marchantiopsida</taxon>
        <taxon>Marchantiidae</taxon>
        <taxon>Marchantiales</taxon>
        <taxon>Ricciaceae</taxon>
        <taxon>Riccia</taxon>
    </lineage>
</organism>
<dbReference type="GO" id="GO:0016020">
    <property type="term" value="C:membrane"/>
    <property type="evidence" value="ECO:0007669"/>
    <property type="project" value="UniProtKB-SubCell"/>
</dbReference>
<keyword evidence="2" id="KW-0433">Leucine-rich repeat</keyword>
<keyword evidence="9" id="KW-1133">Transmembrane helix</keyword>
<dbReference type="Pfam" id="PF00069">
    <property type="entry name" value="Pkinase"/>
    <property type="match status" value="1"/>
</dbReference>
<dbReference type="GO" id="GO:0005524">
    <property type="term" value="F:ATP binding"/>
    <property type="evidence" value="ECO:0007669"/>
    <property type="project" value="UniProtKB-UniRule"/>
</dbReference>
<dbReference type="InterPro" id="IPR000719">
    <property type="entry name" value="Prot_kinase_dom"/>
</dbReference>
<gene>
    <name evidence="13" type="ORF">R1sor_022140</name>
</gene>
<evidence type="ECO:0000256" key="10">
    <source>
        <dbReference type="ARBA" id="ARBA00023136"/>
    </source>
</evidence>
<feature type="binding site" evidence="11">
    <location>
        <position position="877"/>
    </location>
    <ligand>
        <name>ATP</name>
        <dbReference type="ChEBI" id="CHEBI:30616"/>
    </ligand>
</feature>
<evidence type="ECO:0000256" key="7">
    <source>
        <dbReference type="ARBA" id="ARBA00022777"/>
    </source>
</evidence>
<dbReference type="AlphaFoldDB" id="A0ABD3GL67"/>
<dbReference type="SUPFAM" id="SSF56112">
    <property type="entry name" value="Protein kinase-like (PK-like)"/>
    <property type="match status" value="1"/>
</dbReference>